<name>A0AAV0AJM1_PHAPC</name>
<dbReference type="SUPFAM" id="SSF56801">
    <property type="entry name" value="Acetyl-CoA synthetase-like"/>
    <property type="match status" value="1"/>
</dbReference>
<sequence length="568" mass="62012">MSINHSSSLLSSDWLSCSLIGLIGVSVMVQVYLSRRGSIPLHPILLGRQSDMSPVRRQSESPTVTSSASMFGMLPVSPDRSIGSLLDLVMALRGKLRKADGQSVLPEGRSFQLLIVQARVRLWSILAESQPSKDQKDPSLLILCADQELQLVLTLAAATLPIVTVVGSPNRSGTIPIGVRVAYQKYLSDVSTVILDRVIQSEVEESLGVDSKVKVFNVHQLSDWFQSHDSEKSLAPGNINGQGNQTKILMISQLNRSQVNLRLLSSQTFEITLVLIFLYLHFEQNQDDEKRSIREFGFSPDQLLAGVTASLSLFPAISPLKSEDLVALEMEDHSNWGYQISLAAAAAYAGSDVCFFKEIKNVTDLEPTVLVLSTKTTLELAKKVLECSKRSITAKISMAYRLGSLHNGSLIGPISQATAWVGTRARAIFTQGPISQSYANLLCAGIGTSLQRIFSHPLSAGPILASQAFDFQTLQRPRSAIHHGPPTVNVECKVVGVPEPAIVNSDAVKGELFIRGPTVAKEVYDESNSDNLIDEIKEAEGFLRVEEVVELLPNGTFRMNLDSPSWDY</sequence>
<accession>A0AAV0AJM1</accession>
<evidence type="ECO:0000313" key="2">
    <source>
        <dbReference type="Proteomes" id="UP001153365"/>
    </source>
</evidence>
<dbReference type="EMBL" id="CALTRL010000319">
    <property type="protein sequence ID" value="CAH7667486.1"/>
    <property type="molecule type" value="Genomic_DNA"/>
</dbReference>
<dbReference type="Proteomes" id="UP001153365">
    <property type="component" value="Unassembled WGS sequence"/>
</dbReference>
<gene>
    <name evidence="1" type="ORF">PPACK8108_LOCUS1887</name>
</gene>
<dbReference type="AlphaFoldDB" id="A0AAV0AJM1"/>
<protein>
    <submittedName>
        <fullName evidence="1">Expressed protein</fullName>
    </submittedName>
</protein>
<comment type="caution">
    <text evidence="1">The sequence shown here is derived from an EMBL/GenBank/DDBJ whole genome shotgun (WGS) entry which is preliminary data.</text>
</comment>
<evidence type="ECO:0000313" key="1">
    <source>
        <dbReference type="EMBL" id="CAH7667486.1"/>
    </source>
</evidence>
<keyword evidence="2" id="KW-1185">Reference proteome</keyword>
<proteinExistence type="predicted"/>
<organism evidence="1 2">
    <name type="scientific">Phakopsora pachyrhizi</name>
    <name type="common">Asian soybean rust disease fungus</name>
    <dbReference type="NCBI Taxonomy" id="170000"/>
    <lineage>
        <taxon>Eukaryota</taxon>
        <taxon>Fungi</taxon>
        <taxon>Dikarya</taxon>
        <taxon>Basidiomycota</taxon>
        <taxon>Pucciniomycotina</taxon>
        <taxon>Pucciniomycetes</taxon>
        <taxon>Pucciniales</taxon>
        <taxon>Phakopsoraceae</taxon>
        <taxon>Phakopsora</taxon>
    </lineage>
</organism>
<reference evidence="1" key="1">
    <citation type="submission" date="2022-06" db="EMBL/GenBank/DDBJ databases">
        <authorList>
            <consortium name="SYNGENTA / RWTH Aachen University"/>
        </authorList>
    </citation>
    <scope>NUCLEOTIDE SEQUENCE</scope>
</reference>